<feature type="transmembrane region" description="Helical" evidence="7">
    <location>
        <begin position="266"/>
        <end position="286"/>
    </location>
</feature>
<protein>
    <recommendedName>
        <fullName evidence="11">Cytochrome d ubiquinol oxidase subunit II</fullName>
    </recommendedName>
</protein>
<sequence>MQFSRMIKTLLVALSLMLSLAVAPAFAQQDAPAGHEGVPSVKGTQAPALPGSGGFWSAQSQTESVPLSFHQLRDKVQATDPELSAGQKHELLRNALYEHNILALAWGVALALSVTIYLILDGADLGAGIISLFYGDDQTRGAIMASMAGTWDANETWLVVAGGILFGGFPFIYGSVFHYLMLPLMVMLLGIMLRAVSLEFHHHAARSQRFWGLGFAAGSLVVAFIIGAAGGAVLDGVQLTPRDVTYAGGGTVLEFTGGVFDFISPFSIWTGIVGVITSVFAGALYLRARFVHDSPVRTDMKDWVNGSFIALVIASLITLAWIWLRFPWAAEKWTGPWIWGWGVIAAWILFTLWNIWDSTQREKDVAAMVWYAVMTGSSLGAMALTVYPWLVPGTWTVYDAADPSLSLVGFTVAMGGFIPVILIYNWYQIWVFRDRLSALGAYDHH</sequence>
<evidence type="ECO:0000256" key="3">
    <source>
        <dbReference type="ARBA" id="ARBA00022475"/>
    </source>
</evidence>
<dbReference type="AlphaFoldDB" id="A0A074JQA1"/>
<feature type="transmembrane region" description="Helical" evidence="7">
    <location>
        <begin position="407"/>
        <end position="427"/>
    </location>
</feature>
<evidence type="ECO:0008006" key="11">
    <source>
        <dbReference type="Google" id="ProtNLM"/>
    </source>
</evidence>
<dbReference type="GO" id="GO:0009055">
    <property type="term" value="F:electron transfer activity"/>
    <property type="evidence" value="ECO:0007669"/>
    <property type="project" value="TreeGrafter"/>
</dbReference>
<dbReference type="PANTHER" id="PTHR43141">
    <property type="entry name" value="CYTOCHROME BD2 SUBUNIT II"/>
    <property type="match status" value="1"/>
</dbReference>
<dbReference type="GO" id="GO:0016682">
    <property type="term" value="F:oxidoreductase activity, acting on diphenols and related substances as donors, oxygen as acceptor"/>
    <property type="evidence" value="ECO:0007669"/>
    <property type="project" value="TreeGrafter"/>
</dbReference>
<keyword evidence="8" id="KW-0732">Signal</keyword>
<feature type="chain" id="PRO_5001695031" description="Cytochrome d ubiquinol oxidase subunit II" evidence="8">
    <location>
        <begin position="28"/>
        <end position="445"/>
    </location>
</feature>
<evidence type="ECO:0000256" key="2">
    <source>
        <dbReference type="ARBA" id="ARBA00007543"/>
    </source>
</evidence>
<dbReference type="PANTHER" id="PTHR43141:SF4">
    <property type="entry name" value="CYTOCHROME BD2 SUBUNIT II"/>
    <property type="match status" value="1"/>
</dbReference>
<reference evidence="9 10" key="1">
    <citation type="journal article" date="2015" name="Antonie Van Leeuwenhoek">
        <title>Thioclava indica sp. nov., isolated from surface seawater of the Indian Ocean.</title>
        <authorList>
            <person name="Liu Y."/>
            <person name="Lai Q."/>
            <person name="Du J."/>
            <person name="Xu H."/>
            <person name="Jiang L."/>
            <person name="Shao Z."/>
        </authorList>
    </citation>
    <scope>NUCLEOTIDE SEQUENCE [LARGE SCALE GENOMIC DNA]</scope>
    <source>
        <strain evidence="9 10">DT23-4</strain>
    </source>
</reference>
<dbReference type="Proteomes" id="UP000027471">
    <property type="component" value="Unassembled WGS sequence"/>
</dbReference>
<keyword evidence="10" id="KW-1185">Reference proteome</keyword>
<dbReference type="RefSeq" id="WP_205618236.1">
    <property type="nucleotide sequence ID" value="NZ_AUNB01000033.1"/>
</dbReference>
<dbReference type="GO" id="GO:0070069">
    <property type="term" value="C:cytochrome complex"/>
    <property type="evidence" value="ECO:0007669"/>
    <property type="project" value="TreeGrafter"/>
</dbReference>
<evidence type="ECO:0000256" key="7">
    <source>
        <dbReference type="SAM" id="Phobius"/>
    </source>
</evidence>
<gene>
    <name evidence="9" type="ORF">DT23_16285</name>
</gene>
<feature type="transmembrane region" description="Helical" evidence="7">
    <location>
        <begin position="368"/>
        <end position="387"/>
    </location>
</feature>
<feature type="transmembrane region" description="Helical" evidence="7">
    <location>
        <begin position="210"/>
        <end position="234"/>
    </location>
</feature>
<evidence type="ECO:0000256" key="4">
    <source>
        <dbReference type="ARBA" id="ARBA00022692"/>
    </source>
</evidence>
<organism evidence="9 10">
    <name type="scientific">Thioclava indica</name>
    <dbReference type="NCBI Taxonomy" id="1353528"/>
    <lineage>
        <taxon>Bacteria</taxon>
        <taxon>Pseudomonadati</taxon>
        <taxon>Pseudomonadota</taxon>
        <taxon>Alphaproteobacteria</taxon>
        <taxon>Rhodobacterales</taxon>
        <taxon>Paracoccaceae</taxon>
        <taxon>Thioclava</taxon>
    </lineage>
</organism>
<dbReference type="STRING" id="1353528.DT23_16285"/>
<dbReference type="InterPro" id="IPR003317">
    <property type="entry name" value="Cyt-d_oxidase_su2"/>
</dbReference>
<comment type="similarity">
    <text evidence="2">Belongs to the cytochrome ubiquinol oxidase subunit 2 family.</text>
</comment>
<dbReference type="eggNOG" id="COG1294">
    <property type="taxonomic scope" value="Bacteria"/>
</dbReference>
<feature type="signal peptide" evidence="8">
    <location>
        <begin position="1"/>
        <end position="27"/>
    </location>
</feature>
<evidence type="ECO:0000256" key="6">
    <source>
        <dbReference type="ARBA" id="ARBA00023136"/>
    </source>
</evidence>
<evidence type="ECO:0000313" key="9">
    <source>
        <dbReference type="EMBL" id="KEO58614.1"/>
    </source>
</evidence>
<keyword evidence="3" id="KW-1003">Cell membrane</keyword>
<dbReference type="GO" id="GO:0005886">
    <property type="term" value="C:plasma membrane"/>
    <property type="evidence" value="ECO:0007669"/>
    <property type="project" value="UniProtKB-SubCell"/>
</dbReference>
<name>A0A074JQA1_9RHOB</name>
<keyword evidence="6 7" id="KW-0472">Membrane</keyword>
<evidence type="ECO:0000256" key="5">
    <source>
        <dbReference type="ARBA" id="ARBA00022989"/>
    </source>
</evidence>
<comment type="subcellular location">
    <subcellularLocation>
        <location evidence="1">Cell membrane</location>
        <topology evidence="1">Multi-pass membrane protein</topology>
    </subcellularLocation>
</comment>
<comment type="caution">
    <text evidence="9">The sequence shown here is derived from an EMBL/GenBank/DDBJ whole genome shotgun (WGS) entry which is preliminary data.</text>
</comment>
<evidence type="ECO:0000313" key="10">
    <source>
        <dbReference type="Proteomes" id="UP000027471"/>
    </source>
</evidence>
<dbReference type="Pfam" id="PF02322">
    <property type="entry name" value="Cyt_bd_oxida_II"/>
    <property type="match status" value="1"/>
</dbReference>
<evidence type="ECO:0000256" key="8">
    <source>
        <dbReference type="SAM" id="SignalP"/>
    </source>
</evidence>
<feature type="transmembrane region" description="Helical" evidence="7">
    <location>
        <begin position="307"/>
        <end position="326"/>
    </location>
</feature>
<dbReference type="EMBL" id="AUNB01000033">
    <property type="protein sequence ID" value="KEO58614.1"/>
    <property type="molecule type" value="Genomic_DNA"/>
</dbReference>
<evidence type="ECO:0000256" key="1">
    <source>
        <dbReference type="ARBA" id="ARBA00004651"/>
    </source>
</evidence>
<feature type="transmembrane region" description="Helical" evidence="7">
    <location>
        <begin position="179"/>
        <end position="198"/>
    </location>
</feature>
<feature type="transmembrane region" description="Helical" evidence="7">
    <location>
        <begin position="338"/>
        <end position="356"/>
    </location>
</feature>
<feature type="transmembrane region" description="Helical" evidence="7">
    <location>
        <begin position="156"/>
        <end position="173"/>
    </location>
</feature>
<proteinExistence type="inferred from homology"/>
<dbReference type="GO" id="GO:0019646">
    <property type="term" value="P:aerobic electron transport chain"/>
    <property type="evidence" value="ECO:0007669"/>
    <property type="project" value="TreeGrafter"/>
</dbReference>
<keyword evidence="5 7" id="KW-1133">Transmembrane helix</keyword>
<feature type="transmembrane region" description="Helical" evidence="7">
    <location>
        <begin position="101"/>
        <end position="120"/>
    </location>
</feature>
<accession>A0A074JQA1</accession>
<keyword evidence="4 7" id="KW-0812">Transmembrane</keyword>